<feature type="domain" description="Amine oxidase" evidence="2">
    <location>
        <begin position="279"/>
        <end position="525"/>
    </location>
</feature>
<protein>
    <recommendedName>
        <fullName evidence="2">Amine oxidase domain-containing protein</fullName>
    </recommendedName>
</protein>
<name>A0A9P0H6U0_NEZVI</name>
<feature type="region of interest" description="Disordered" evidence="1">
    <location>
        <begin position="535"/>
        <end position="558"/>
    </location>
</feature>
<evidence type="ECO:0000256" key="1">
    <source>
        <dbReference type="SAM" id="MobiDB-lite"/>
    </source>
</evidence>
<accession>A0A9P0H6U0</accession>
<dbReference type="GO" id="GO:0046592">
    <property type="term" value="F:polyamine oxidase activity"/>
    <property type="evidence" value="ECO:0007669"/>
    <property type="project" value="TreeGrafter"/>
</dbReference>
<dbReference type="Gene3D" id="3.90.660.10">
    <property type="match status" value="1"/>
</dbReference>
<dbReference type="Proteomes" id="UP001152798">
    <property type="component" value="Chromosome 3"/>
</dbReference>
<dbReference type="EMBL" id="OV725079">
    <property type="protein sequence ID" value="CAH1396568.1"/>
    <property type="molecule type" value="Genomic_DNA"/>
</dbReference>
<dbReference type="Pfam" id="PF01593">
    <property type="entry name" value="Amino_oxidase"/>
    <property type="match status" value="2"/>
</dbReference>
<organism evidence="3 4">
    <name type="scientific">Nezara viridula</name>
    <name type="common">Southern green stink bug</name>
    <name type="synonym">Cimex viridulus</name>
    <dbReference type="NCBI Taxonomy" id="85310"/>
    <lineage>
        <taxon>Eukaryota</taxon>
        <taxon>Metazoa</taxon>
        <taxon>Ecdysozoa</taxon>
        <taxon>Arthropoda</taxon>
        <taxon>Hexapoda</taxon>
        <taxon>Insecta</taxon>
        <taxon>Pterygota</taxon>
        <taxon>Neoptera</taxon>
        <taxon>Paraneoptera</taxon>
        <taxon>Hemiptera</taxon>
        <taxon>Heteroptera</taxon>
        <taxon>Panheteroptera</taxon>
        <taxon>Pentatomomorpha</taxon>
        <taxon>Pentatomoidea</taxon>
        <taxon>Pentatomidae</taxon>
        <taxon>Pentatominae</taxon>
        <taxon>Nezara</taxon>
    </lineage>
</organism>
<dbReference type="PANTHER" id="PTHR10742">
    <property type="entry name" value="FLAVIN MONOAMINE OXIDASE"/>
    <property type="match status" value="1"/>
</dbReference>
<evidence type="ECO:0000313" key="3">
    <source>
        <dbReference type="EMBL" id="CAH1396568.1"/>
    </source>
</evidence>
<dbReference type="InterPro" id="IPR050281">
    <property type="entry name" value="Flavin_monoamine_oxidase"/>
</dbReference>
<dbReference type="SUPFAM" id="SSF54373">
    <property type="entry name" value="FAD-linked reductases, C-terminal domain"/>
    <property type="match status" value="1"/>
</dbReference>
<reference evidence="3" key="1">
    <citation type="submission" date="2022-01" db="EMBL/GenBank/DDBJ databases">
        <authorList>
            <person name="King R."/>
        </authorList>
    </citation>
    <scope>NUCLEOTIDE SEQUENCE</scope>
</reference>
<dbReference type="AlphaFoldDB" id="A0A9P0H6U0"/>
<dbReference type="SUPFAM" id="SSF51905">
    <property type="entry name" value="FAD/NAD(P)-binding domain"/>
    <property type="match status" value="1"/>
</dbReference>
<evidence type="ECO:0000313" key="4">
    <source>
        <dbReference type="Proteomes" id="UP001152798"/>
    </source>
</evidence>
<evidence type="ECO:0000259" key="2">
    <source>
        <dbReference type="Pfam" id="PF01593"/>
    </source>
</evidence>
<keyword evidence="4" id="KW-1185">Reference proteome</keyword>
<dbReference type="Gene3D" id="3.50.50.60">
    <property type="entry name" value="FAD/NAD(P)-binding domain"/>
    <property type="match status" value="1"/>
</dbReference>
<dbReference type="PANTHER" id="PTHR10742:SF416">
    <property type="entry name" value="SPERMINE OXIDASE"/>
    <property type="match status" value="1"/>
</dbReference>
<dbReference type="InterPro" id="IPR036188">
    <property type="entry name" value="FAD/NAD-bd_sf"/>
</dbReference>
<dbReference type="OrthoDB" id="2219495at2759"/>
<feature type="domain" description="Amine oxidase" evidence="2">
    <location>
        <begin position="76"/>
        <end position="141"/>
    </location>
</feature>
<proteinExistence type="predicted"/>
<dbReference type="InterPro" id="IPR002937">
    <property type="entry name" value="Amino_oxidase"/>
</dbReference>
<gene>
    <name evidence="3" type="ORF">NEZAVI_LOCUS6613</name>
</gene>
<sequence>MFGLDSVRNVIFRAGRCLGSVVGRRLKSTCKESKKEEIAKYIKCRRDARLSICLVEDGTVHPCCDPPRVIIIGAGMAGLSAANRLLQCGIDNFVILEATDRPGGRIHSVYLGNVVAELGSVNIYGGSIKNSVYALASRENLISKHAYDYPMGRGICMTSKGVVVPKLVDATAPISMAMIHQQALDIYGKDTGDVGSLWDFFVTRIHQECSLYPERLKKYAARYMLAITNDIRYRMGSDLSNISASQFGSYVPCPGTDIRIPTGMVGTLAPLLRTMPTCDHILYCKVVNKIIWTEKLSDKSDRVQVVCTDGKVFHGDYVILTMSLGVLKEKLGMIVPPLPSVKTDAIKKMGFANINNIFLEYSNPFWLWKSGTLRVGWSLKELNTRKTCPDWTKAVGTVDEASGSQQALFMGVSDQEADIVEKLSDVKIAEDATRLLRTFTGDATIPYPDNILKSAWKSSPYFRGGRPFIPTGATVVDQCALAAPVPDSKQFIPALLFAGDATALGMTGTMHGARASGVREADRILELTRMASGRPKPSMLGEMGWNKKSENQKMAANN</sequence>